<feature type="transmembrane region" description="Helical" evidence="3">
    <location>
        <begin position="63"/>
        <end position="81"/>
    </location>
</feature>
<evidence type="ECO:0000256" key="1">
    <source>
        <dbReference type="ARBA" id="ARBA00004141"/>
    </source>
</evidence>
<feature type="transmembrane region" description="Helical" evidence="3">
    <location>
        <begin position="223"/>
        <end position="248"/>
    </location>
</feature>
<feature type="transmembrane region" description="Helical" evidence="3">
    <location>
        <begin position="118"/>
        <end position="139"/>
    </location>
</feature>
<feature type="transmembrane region" description="Helical" evidence="3">
    <location>
        <begin position="260"/>
        <end position="281"/>
    </location>
</feature>
<organism evidence="4 5">
    <name type="scientific">Aspergillus ellipticus CBS 707.79</name>
    <dbReference type="NCBI Taxonomy" id="1448320"/>
    <lineage>
        <taxon>Eukaryota</taxon>
        <taxon>Fungi</taxon>
        <taxon>Dikarya</taxon>
        <taxon>Ascomycota</taxon>
        <taxon>Pezizomycotina</taxon>
        <taxon>Eurotiomycetes</taxon>
        <taxon>Eurotiomycetidae</taxon>
        <taxon>Eurotiales</taxon>
        <taxon>Aspergillaceae</taxon>
        <taxon>Aspergillus</taxon>
        <taxon>Aspergillus subgen. Circumdati</taxon>
    </lineage>
</organism>
<feature type="transmembrane region" description="Helical" evidence="3">
    <location>
        <begin position="182"/>
        <end position="202"/>
    </location>
</feature>
<dbReference type="EMBL" id="KZ825867">
    <property type="protein sequence ID" value="PYH94669.1"/>
    <property type="molecule type" value="Genomic_DNA"/>
</dbReference>
<comment type="similarity">
    <text evidence="2">Belongs to the major facilitator superfamily. Monocarboxylate porter (TC 2.A.1.13) family.</text>
</comment>
<dbReference type="InterPro" id="IPR036259">
    <property type="entry name" value="MFS_trans_sf"/>
</dbReference>
<dbReference type="VEuPathDB" id="FungiDB:BO71DRAFT_475521"/>
<reference evidence="4 5" key="1">
    <citation type="submission" date="2018-02" db="EMBL/GenBank/DDBJ databases">
        <title>The genomes of Aspergillus section Nigri reveals drivers in fungal speciation.</title>
        <authorList>
            <consortium name="DOE Joint Genome Institute"/>
            <person name="Vesth T.C."/>
            <person name="Nybo J."/>
            <person name="Theobald S."/>
            <person name="Brandl J."/>
            <person name="Frisvad J.C."/>
            <person name="Nielsen K.F."/>
            <person name="Lyhne E.K."/>
            <person name="Kogle M.E."/>
            <person name="Kuo A."/>
            <person name="Riley R."/>
            <person name="Clum A."/>
            <person name="Nolan M."/>
            <person name="Lipzen A."/>
            <person name="Salamov A."/>
            <person name="Henrissat B."/>
            <person name="Wiebenga A."/>
            <person name="De vries R.P."/>
            <person name="Grigoriev I.V."/>
            <person name="Mortensen U.H."/>
            <person name="Andersen M.R."/>
            <person name="Baker S.E."/>
        </authorList>
    </citation>
    <scope>NUCLEOTIDE SEQUENCE [LARGE SCALE GENOMIC DNA]</scope>
    <source>
        <strain evidence="4 5">CBS 707.79</strain>
    </source>
</reference>
<keyword evidence="5" id="KW-1185">Reference proteome</keyword>
<feature type="transmembrane region" description="Helical" evidence="3">
    <location>
        <begin position="328"/>
        <end position="349"/>
    </location>
</feature>
<name>A0A319DBE9_9EURO</name>
<keyword evidence="3" id="KW-0812">Transmembrane</keyword>
<feature type="transmembrane region" description="Helical" evidence="3">
    <location>
        <begin position="93"/>
        <end position="112"/>
    </location>
</feature>
<feature type="transmembrane region" description="Helical" evidence="3">
    <location>
        <begin position="151"/>
        <end position="170"/>
    </location>
</feature>
<evidence type="ECO:0000313" key="4">
    <source>
        <dbReference type="EMBL" id="PYH94669.1"/>
    </source>
</evidence>
<dbReference type="InterPro" id="IPR011701">
    <property type="entry name" value="MFS"/>
</dbReference>
<dbReference type="GO" id="GO:0016020">
    <property type="term" value="C:membrane"/>
    <property type="evidence" value="ECO:0007669"/>
    <property type="project" value="UniProtKB-SubCell"/>
</dbReference>
<dbReference type="InterPro" id="IPR050327">
    <property type="entry name" value="Proton-linked_MCT"/>
</dbReference>
<gene>
    <name evidence="4" type="ORF">BO71DRAFT_475521</name>
</gene>
<keyword evidence="3" id="KW-1133">Transmembrane helix</keyword>
<evidence type="ECO:0000313" key="5">
    <source>
        <dbReference type="Proteomes" id="UP000247810"/>
    </source>
</evidence>
<comment type="subcellular location">
    <subcellularLocation>
        <location evidence="1">Membrane</location>
        <topology evidence="1">Multi-pass membrane protein</topology>
    </subcellularLocation>
</comment>
<evidence type="ECO:0000256" key="2">
    <source>
        <dbReference type="ARBA" id="ARBA00006727"/>
    </source>
</evidence>
<dbReference type="AlphaFoldDB" id="A0A319DBE9"/>
<sequence>MTEAGEDHDGQQLSLKPPPDVGLHAWVQVFLCHLAVFNTWGYITSFGVFQTYYTTFLDRPASDISWIGSIQIFCLFFGGMFSGRLTDAGYFKTLFSIGAIFQLLGIFTTSVATQYYQIFLAQGVCIGIGNAFIFCPALTVISSYFKTRRGIAMGMAVSGSGTGGIIFPAIFNATLNSKGFGWTLRIFGFITLATHIPCILFFRTRLPPRKSGPIIALSMFKEIPYAFLNLAISVSTNLLMILNGVGILGRLLPSFLADRYLGLLNSIIPVNLCTSILMYCWTAVHSIGGLYVFDVVYGFFAAGVQSMFPAVLGTFANDPTTTGTRMGMKFAVVGVSCLIGLPLSGELIAANSSGEFLYAQVAAGSFLVTGAAFMTATRIALTGLNWKAKL</sequence>
<protein>
    <submittedName>
        <fullName evidence="4">MFS general substrate transporter</fullName>
    </submittedName>
</protein>
<feature type="transmembrane region" description="Helical" evidence="3">
    <location>
        <begin position="21"/>
        <end position="43"/>
    </location>
</feature>
<evidence type="ECO:0000256" key="3">
    <source>
        <dbReference type="SAM" id="Phobius"/>
    </source>
</evidence>
<feature type="transmembrane region" description="Helical" evidence="3">
    <location>
        <begin position="288"/>
        <end position="308"/>
    </location>
</feature>
<accession>A0A319DBE9</accession>
<dbReference type="SUPFAM" id="SSF103473">
    <property type="entry name" value="MFS general substrate transporter"/>
    <property type="match status" value="1"/>
</dbReference>
<dbReference type="Proteomes" id="UP000247810">
    <property type="component" value="Unassembled WGS sequence"/>
</dbReference>
<keyword evidence="3" id="KW-0472">Membrane</keyword>
<dbReference type="PANTHER" id="PTHR11360">
    <property type="entry name" value="MONOCARBOXYLATE TRANSPORTER"/>
    <property type="match status" value="1"/>
</dbReference>
<dbReference type="PANTHER" id="PTHR11360:SF130">
    <property type="entry name" value="MAJOR FACILITATOR SUPERFAMILY (MFS) PROFILE DOMAIN-CONTAINING PROTEIN-RELATED"/>
    <property type="match status" value="1"/>
</dbReference>
<dbReference type="Pfam" id="PF07690">
    <property type="entry name" value="MFS_1"/>
    <property type="match status" value="1"/>
</dbReference>
<feature type="transmembrane region" description="Helical" evidence="3">
    <location>
        <begin position="356"/>
        <end position="381"/>
    </location>
</feature>
<dbReference type="Gene3D" id="1.20.1250.20">
    <property type="entry name" value="MFS general substrate transporter like domains"/>
    <property type="match status" value="1"/>
</dbReference>
<dbReference type="OrthoDB" id="6499973at2759"/>
<dbReference type="GO" id="GO:0022857">
    <property type="term" value="F:transmembrane transporter activity"/>
    <property type="evidence" value="ECO:0007669"/>
    <property type="project" value="InterPro"/>
</dbReference>
<proteinExistence type="inferred from homology"/>